<feature type="compositionally biased region" description="Basic and acidic residues" evidence="1">
    <location>
        <begin position="93"/>
        <end position="123"/>
    </location>
</feature>
<dbReference type="PaxDb" id="4097-A0A1S3XEF1"/>
<protein>
    <submittedName>
        <fullName evidence="2">Uncharacterized protein</fullName>
    </submittedName>
</protein>
<accession>A0A1S3XEF1</accession>
<reference evidence="2" key="1">
    <citation type="submission" date="2025-08" db="UniProtKB">
        <authorList>
            <consortium name="RefSeq"/>
        </authorList>
    </citation>
    <scope>IDENTIFICATION</scope>
</reference>
<dbReference type="OrthoDB" id="1750494at2759"/>
<dbReference type="KEGG" id="nta:107764178"/>
<sequence>MKSFIIKTDERLDAHGAAIKIFGIGLRNMERQVGQIATILSERVPGTLPADTEKNSKEMVNVVTMRSGRVLKDPTRIQDDVILEKESGKQLKNDVDKKKKGLMKTEKKNKEETLRREEPEESKYMPALPLPQKLCREKLDKQFGRFLVLLKQ</sequence>
<gene>
    <name evidence="2" type="primary">LOC107764178</name>
</gene>
<dbReference type="RefSeq" id="XP_016438203.1">
    <property type="nucleotide sequence ID" value="XM_016582717.1"/>
</dbReference>
<feature type="non-terminal residue" evidence="2">
    <location>
        <position position="152"/>
    </location>
</feature>
<organism evidence="2">
    <name type="scientific">Nicotiana tabacum</name>
    <name type="common">Common tobacco</name>
    <dbReference type="NCBI Taxonomy" id="4097"/>
    <lineage>
        <taxon>Eukaryota</taxon>
        <taxon>Viridiplantae</taxon>
        <taxon>Streptophyta</taxon>
        <taxon>Embryophyta</taxon>
        <taxon>Tracheophyta</taxon>
        <taxon>Spermatophyta</taxon>
        <taxon>Magnoliopsida</taxon>
        <taxon>eudicotyledons</taxon>
        <taxon>Gunneridae</taxon>
        <taxon>Pentapetalae</taxon>
        <taxon>asterids</taxon>
        <taxon>lamiids</taxon>
        <taxon>Solanales</taxon>
        <taxon>Solanaceae</taxon>
        <taxon>Nicotianoideae</taxon>
        <taxon>Nicotianeae</taxon>
        <taxon>Nicotiana</taxon>
    </lineage>
</organism>
<evidence type="ECO:0000256" key="1">
    <source>
        <dbReference type="SAM" id="MobiDB-lite"/>
    </source>
</evidence>
<name>A0A1S3XEF1_TOBAC</name>
<dbReference type="AlphaFoldDB" id="A0A1S3XEF1"/>
<evidence type="ECO:0000313" key="2">
    <source>
        <dbReference type="RefSeq" id="XP_016438203.1"/>
    </source>
</evidence>
<proteinExistence type="predicted"/>
<feature type="region of interest" description="Disordered" evidence="1">
    <location>
        <begin position="93"/>
        <end position="125"/>
    </location>
</feature>